<evidence type="ECO:0000313" key="2">
    <source>
        <dbReference type="Proteomes" id="UP000184386"/>
    </source>
</evidence>
<dbReference type="EMBL" id="FRAC01000008">
    <property type="protein sequence ID" value="SHK00495.1"/>
    <property type="molecule type" value="Genomic_DNA"/>
</dbReference>
<proteinExistence type="predicted"/>
<dbReference type="STRING" id="1121322.SAMN02745136_01505"/>
<keyword evidence="1" id="KW-0645">Protease</keyword>
<name>A0A1M6NXP2_9FIRM</name>
<gene>
    <name evidence="1" type="ORF">SAMN02745136_01505</name>
</gene>
<dbReference type="PANTHER" id="PTHR30217">
    <property type="entry name" value="PEPTIDASE U32 FAMILY"/>
    <property type="match status" value="1"/>
</dbReference>
<dbReference type="RefSeq" id="WP_073274397.1">
    <property type="nucleotide sequence ID" value="NZ_FRAC01000008.1"/>
</dbReference>
<sequence>MKLLVPVNNFESTVRQIEAGGEELYLGADSSTFHNLSFNGRGRLNPKGERNCPDFKELKDIVQYAHEKDVQVMFTANLPFLANNPDGSREYLKLFIKYVTDAMEAGVDSVIVADLGAVQILRKEGINIHIAASTFFEIINKEQIACLEELGVNRVVLSYQLTMEEIMELTESTKLEIEIFGHYGCSFYDDCNLKHNFGEQTADLLGVPCRNVYDVTENGTFTHSCQFLNASLACSVCSMRRLQEAGVYATKLVGRDLDMDMNYQITAVYSKLLHALREKQMTAEEYNALRGEVLPEWWRRVYCRKQQCKYLPGLTTGSYIGLDEL</sequence>
<keyword evidence="2" id="KW-1185">Reference proteome</keyword>
<dbReference type="GO" id="GO:0006508">
    <property type="term" value="P:proteolysis"/>
    <property type="evidence" value="ECO:0007669"/>
    <property type="project" value="UniProtKB-KW"/>
</dbReference>
<dbReference type="AlphaFoldDB" id="A0A1M6NXP2"/>
<organism evidence="1 2">
    <name type="scientific">Anaerocolumna jejuensis DSM 15929</name>
    <dbReference type="NCBI Taxonomy" id="1121322"/>
    <lineage>
        <taxon>Bacteria</taxon>
        <taxon>Bacillati</taxon>
        <taxon>Bacillota</taxon>
        <taxon>Clostridia</taxon>
        <taxon>Lachnospirales</taxon>
        <taxon>Lachnospiraceae</taxon>
        <taxon>Anaerocolumna</taxon>
    </lineage>
</organism>
<dbReference type="Proteomes" id="UP000184386">
    <property type="component" value="Unassembled WGS sequence"/>
</dbReference>
<accession>A0A1M6NXP2</accession>
<dbReference type="InterPro" id="IPR051454">
    <property type="entry name" value="RNA/ubiquinone_mod_enzymes"/>
</dbReference>
<keyword evidence="1" id="KW-0378">Hydrolase</keyword>
<dbReference type="PANTHER" id="PTHR30217:SF10">
    <property type="entry name" value="23S RRNA 5-HYDROXYCYTIDINE C2501 SYNTHASE"/>
    <property type="match status" value="1"/>
</dbReference>
<protein>
    <submittedName>
        <fullName evidence="1">Putative protease</fullName>
    </submittedName>
</protein>
<dbReference type="GO" id="GO:0008233">
    <property type="term" value="F:peptidase activity"/>
    <property type="evidence" value="ECO:0007669"/>
    <property type="project" value="UniProtKB-KW"/>
</dbReference>
<dbReference type="InterPro" id="IPR001539">
    <property type="entry name" value="Peptidase_U32"/>
</dbReference>
<evidence type="ECO:0000313" key="1">
    <source>
        <dbReference type="EMBL" id="SHK00495.1"/>
    </source>
</evidence>
<dbReference type="Pfam" id="PF01136">
    <property type="entry name" value="Peptidase_U32"/>
    <property type="match status" value="1"/>
</dbReference>
<reference evidence="1 2" key="1">
    <citation type="submission" date="2016-11" db="EMBL/GenBank/DDBJ databases">
        <authorList>
            <person name="Jaros S."/>
            <person name="Januszkiewicz K."/>
            <person name="Wedrychowicz H."/>
        </authorList>
    </citation>
    <scope>NUCLEOTIDE SEQUENCE [LARGE SCALE GENOMIC DNA]</scope>
    <source>
        <strain evidence="1 2">DSM 15929</strain>
    </source>
</reference>